<evidence type="ECO:0000259" key="1">
    <source>
        <dbReference type="PROSITE" id="PS50943"/>
    </source>
</evidence>
<feature type="domain" description="HTH cro/C1-type" evidence="1">
    <location>
        <begin position="37"/>
        <end position="91"/>
    </location>
</feature>
<gene>
    <name evidence="2" type="ORF">G3N56_10350</name>
</gene>
<evidence type="ECO:0000313" key="2">
    <source>
        <dbReference type="EMBL" id="NDY57141.1"/>
    </source>
</evidence>
<sequence length="92" mass="10144">MVKRVMRALLEDDEQDDSAGYVTPEEAFGPSSPARALRGYRYREALTQAKLAALVGVTAQNISDMECGRRGIGKEMARKLGEALNAPWARFL</sequence>
<name>A0A7K3NLS0_9BACT</name>
<proteinExistence type="predicted"/>
<dbReference type="InterPro" id="IPR001387">
    <property type="entry name" value="Cro/C1-type_HTH"/>
</dbReference>
<dbReference type="SMART" id="SM00530">
    <property type="entry name" value="HTH_XRE"/>
    <property type="match status" value="1"/>
</dbReference>
<reference evidence="2 3" key="1">
    <citation type="submission" date="2020-02" db="EMBL/GenBank/DDBJ databases">
        <title>Comparative genomics of sulfur disproportionating microorganisms.</title>
        <authorList>
            <person name="Ward L.M."/>
            <person name="Bertran E."/>
            <person name="Johnston D.T."/>
        </authorList>
    </citation>
    <scope>NUCLEOTIDE SEQUENCE [LARGE SCALE GENOMIC DNA]</scope>
    <source>
        <strain evidence="2 3">DSM 3696</strain>
    </source>
</reference>
<dbReference type="InterPro" id="IPR010982">
    <property type="entry name" value="Lambda_DNA-bd_dom_sf"/>
</dbReference>
<dbReference type="Pfam" id="PF13560">
    <property type="entry name" value="HTH_31"/>
    <property type="match status" value="1"/>
</dbReference>
<dbReference type="EMBL" id="JAAGRQ010000038">
    <property type="protein sequence ID" value="NDY57141.1"/>
    <property type="molecule type" value="Genomic_DNA"/>
</dbReference>
<dbReference type="GO" id="GO:0003677">
    <property type="term" value="F:DNA binding"/>
    <property type="evidence" value="ECO:0007669"/>
    <property type="project" value="InterPro"/>
</dbReference>
<dbReference type="CDD" id="cd00093">
    <property type="entry name" value="HTH_XRE"/>
    <property type="match status" value="1"/>
</dbReference>
<dbReference type="SUPFAM" id="SSF47413">
    <property type="entry name" value="lambda repressor-like DNA-binding domains"/>
    <property type="match status" value="1"/>
</dbReference>
<protein>
    <submittedName>
        <fullName evidence="2">Helix-turn-helix transcriptional regulator</fullName>
    </submittedName>
</protein>
<evidence type="ECO:0000313" key="3">
    <source>
        <dbReference type="Proteomes" id="UP000469724"/>
    </source>
</evidence>
<dbReference type="AlphaFoldDB" id="A0A7K3NLS0"/>
<keyword evidence="3" id="KW-1185">Reference proteome</keyword>
<dbReference type="Gene3D" id="1.10.260.40">
    <property type="entry name" value="lambda repressor-like DNA-binding domains"/>
    <property type="match status" value="1"/>
</dbReference>
<comment type="caution">
    <text evidence="2">The sequence shown here is derived from an EMBL/GenBank/DDBJ whole genome shotgun (WGS) entry which is preliminary data.</text>
</comment>
<accession>A0A7K3NLS0</accession>
<dbReference type="PROSITE" id="PS50943">
    <property type="entry name" value="HTH_CROC1"/>
    <property type="match status" value="1"/>
</dbReference>
<organism evidence="2 3">
    <name type="scientific">Desulfolutivibrio sulfodismutans</name>
    <dbReference type="NCBI Taxonomy" id="63561"/>
    <lineage>
        <taxon>Bacteria</taxon>
        <taxon>Pseudomonadati</taxon>
        <taxon>Thermodesulfobacteriota</taxon>
        <taxon>Desulfovibrionia</taxon>
        <taxon>Desulfovibrionales</taxon>
        <taxon>Desulfovibrionaceae</taxon>
        <taxon>Desulfolutivibrio</taxon>
    </lineage>
</organism>
<dbReference type="Proteomes" id="UP000469724">
    <property type="component" value="Unassembled WGS sequence"/>
</dbReference>